<protein>
    <submittedName>
        <fullName evidence="1">Uncharacterized protein</fullName>
    </submittedName>
</protein>
<proteinExistence type="predicted"/>
<evidence type="ECO:0000313" key="1">
    <source>
        <dbReference type="EMBL" id="DAD22476.1"/>
    </source>
</evidence>
<evidence type="ECO:0000313" key="2">
    <source>
        <dbReference type="Proteomes" id="UP000607653"/>
    </source>
</evidence>
<dbReference type="EMBL" id="DUZY01000001">
    <property type="protein sequence ID" value="DAD22476.1"/>
    <property type="molecule type" value="Genomic_DNA"/>
</dbReference>
<organism evidence="1 2">
    <name type="scientific">Nelumbo nucifera</name>
    <name type="common">Sacred lotus</name>
    <dbReference type="NCBI Taxonomy" id="4432"/>
    <lineage>
        <taxon>Eukaryota</taxon>
        <taxon>Viridiplantae</taxon>
        <taxon>Streptophyta</taxon>
        <taxon>Embryophyta</taxon>
        <taxon>Tracheophyta</taxon>
        <taxon>Spermatophyta</taxon>
        <taxon>Magnoliopsida</taxon>
        <taxon>Proteales</taxon>
        <taxon>Nelumbonaceae</taxon>
        <taxon>Nelumbo</taxon>
    </lineage>
</organism>
<sequence>MLMGLLLTVVLQQWVWWPGLLLFWSFGSCKFRPSSGRFNS</sequence>
<dbReference type="AlphaFoldDB" id="A0A822XU99"/>
<reference evidence="1 2" key="1">
    <citation type="journal article" date="2020" name="Mol. Biol. Evol.">
        <title>Distinct Expression and Methylation Patterns for Genes with Different Fates following a Single Whole-Genome Duplication in Flowering Plants.</title>
        <authorList>
            <person name="Shi T."/>
            <person name="Rahmani R.S."/>
            <person name="Gugger P.F."/>
            <person name="Wang M."/>
            <person name="Li H."/>
            <person name="Zhang Y."/>
            <person name="Li Z."/>
            <person name="Wang Q."/>
            <person name="Van de Peer Y."/>
            <person name="Marchal K."/>
            <person name="Chen J."/>
        </authorList>
    </citation>
    <scope>NUCLEOTIDE SEQUENCE [LARGE SCALE GENOMIC DNA]</scope>
    <source>
        <tissue evidence="1">Leaf</tissue>
    </source>
</reference>
<comment type="caution">
    <text evidence="1">The sequence shown here is derived from an EMBL/GenBank/DDBJ whole genome shotgun (WGS) entry which is preliminary data.</text>
</comment>
<keyword evidence="2" id="KW-1185">Reference proteome</keyword>
<gene>
    <name evidence="1" type="ORF">HUJ06_023939</name>
</gene>
<accession>A0A822XU99</accession>
<dbReference type="Proteomes" id="UP000607653">
    <property type="component" value="Unassembled WGS sequence"/>
</dbReference>
<name>A0A822XU99_NELNU</name>